<protein>
    <recommendedName>
        <fullName evidence="7">Rhodopsin domain-containing protein</fullName>
    </recommendedName>
</protein>
<feature type="transmembrane region" description="Helical" evidence="6">
    <location>
        <begin position="172"/>
        <end position="196"/>
    </location>
</feature>
<keyword evidence="9" id="KW-1185">Reference proteome</keyword>
<name>A0A9W9CTF8_9PEZI</name>
<keyword evidence="2 6" id="KW-0812">Transmembrane</keyword>
<evidence type="ECO:0000256" key="5">
    <source>
        <dbReference type="ARBA" id="ARBA00038359"/>
    </source>
</evidence>
<evidence type="ECO:0000256" key="1">
    <source>
        <dbReference type="ARBA" id="ARBA00004141"/>
    </source>
</evidence>
<keyword evidence="3 6" id="KW-1133">Transmembrane helix</keyword>
<feature type="transmembrane region" description="Helical" evidence="6">
    <location>
        <begin position="129"/>
        <end position="152"/>
    </location>
</feature>
<gene>
    <name evidence="8" type="ORF">N0V93_009217</name>
</gene>
<dbReference type="GO" id="GO:0016020">
    <property type="term" value="C:membrane"/>
    <property type="evidence" value="ECO:0007669"/>
    <property type="project" value="UniProtKB-SubCell"/>
</dbReference>
<feature type="transmembrane region" description="Helical" evidence="6">
    <location>
        <begin position="97"/>
        <end position="117"/>
    </location>
</feature>
<evidence type="ECO:0000256" key="3">
    <source>
        <dbReference type="ARBA" id="ARBA00022989"/>
    </source>
</evidence>
<dbReference type="Proteomes" id="UP001140453">
    <property type="component" value="Unassembled WGS sequence"/>
</dbReference>
<feature type="transmembrane region" description="Helical" evidence="6">
    <location>
        <begin position="20"/>
        <end position="43"/>
    </location>
</feature>
<comment type="caution">
    <text evidence="8">The sequence shown here is derived from an EMBL/GenBank/DDBJ whole genome shotgun (WGS) entry which is preliminary data.</text>
</comment>
<sequence>MASDAHDTSGLSGDSAAYRGGEVIACAVIFIVFCTMFLALRFWSYRLIQRKIFFEDWLIIPSYILMMGICADTICCVKYGYVGRHLEWVEDNVPTGLIAWAQTLFVMQLLFGFQVALTKTSILLLYRRIFQKIALTGVFLLGSFGSVASAIRTYYFFELNELSDNTWNSVQLMSWACAEAGMIFVCACLPSLWPLIRKSFLLKSKPSNNAGDVYWEQKQSQGPQVWSEHGTGRAIFGSPNHFIPLEDRGVEVYGHSGKLSTQASSTYMHTGPRAEERGISVRHDITQESSVTPEFNRPPPTYNGRC</sequence>
<keyword evidence="4 6" id="KW-0472">Membrane</keyword>
<dbReference type="InterPro" id="IPR052337">
    <property type="entry name" value="SAT4-like"/>
</dbReference>
<evidence type="ECO:0000256" key="2">
    <source>
        <dbReference type="ARBA" id="ARBA00022692"/>
    </source>
</evidence>
<organism evidence="8 9">
    <name type="scientific">Gnomoniopsis smithogilvyi</name>
    <dbReference type="NCBI Taxonomy" id="1191159"/>
    <lineage>
        <taxon>Eukaryota</taxon>
        <taxon>Fungi</taxon>
        <taxon>Dikarya</taxon>
        <taxon>Ascomycota</taxon>
        <taxon>Pezizomycotina</taxon>
        <taxon>Sordariomycetes</taxon>
        <taxon>Sordariomycetidae</taxon>
        <taxon>Diaporthales</taxon>
        <taxon>Gnomoniaceae</taxon>
        <taxon>Gnomoniopsis</taxon>
    </lineage>
</organism>
<dbReference type="Pfam" id="PF20684">
    <property type="entry name" value="Fung_rhodopsin"/>
    <property type="match status" value="1"/>
</dbReference>
<dbReference type="PANTHER" id="PTHR33048:SF47">
    <property type="entry name" value="INTEGRAL MEMBRANE PROTEIN-RELATED"/>
    <property type="match status" value="1"/>
</dbReference>
<reference evidence="8" key="1">
    <citation type="submission" date="2022-10" db="EMBL/GenBank/DDBJ databases">
        <title>Tapping the CABI collections for fungal endophytes: first genome assemblies for Collariella, Neodidymelliopsis, Ascochyta clinopodiicola, Didymella pomorum, Didymosphaeria variabile, Neocosmospora piperis and Neocucurbitaria cava.</title>
        <authorList>
            <person name="Hill R."/>
        </authorList>
    </citation>
    <scope>NUCLEOTIDE SEQUENCE</scope>
    <source>
        <strain evidence="8">IMI 355082</strain>
    </source>
</reference>
<evidence type="ECO:0000313" key="8">
    <source>
        <dbReference type="EMBL" id="KAJ4386323.1"/>
    </source>
</evidence>
<feature type="domain" description="Rhodopsin" evidence="7">
    <location>
        <begin position="131"/>
        <end position="198"/>
    </location>
</feature>
<dbReference type="InterPro" id="IPR049326">
    <property type="entry name" value="Rhodopsin_dom_fungi"/>
</dbReference>
<accession>A0A9W9CTF8</accession>
<dbReference type="AlphaFoldDB" id="A0A9W9CTF8"/>
<proteinExistence type="inferred from homology"/>
<feature type="transmembrane region" description="Helical" evidence="6">
    <location>
        <begin position="63"/>
        <end position="82"/>
    </location>
</feature>
<dbReference type="PANTHER" id="PTHR33048">
    <property type="entry name" value="PTH11-LIKE INTEGRAL MEMBRANE PROTEIN (AFU_ORTHOLOGUE AFUA_5G11245)"/>
    <property type="match status" value="1"/>
</dbReference>
<dbReference type="OrthoDB" id="5329176at2759"/>
<dbReference type="EMBL" id="JAPEVB010000006">
    <property type="protein sequence ID" value="KAJ4386323.1"/>
    <property type="molecule type" value="Genomic_DNA"/>
</dbReference>
<comment type="subcellular location">
    <subcellularLocation>
        <location evidence="1">Membrane</location>
        <topology evidence="1">Multi-pass membrane protein</topology>
    </subcellularLocation>
</comment>
<evidence type="ECO:0000313" key="9">
    <source>
        <dbReference type="Proteomes" id="UP001140453"/>
    </source>
</evidence>
<evidence type="ECO:0000256" key="4">
    <source>
        <dbReference type="ARBA" id="ARBA00023136"/>
    </source>
</evidence>
<evidence type="ECO:0000259" key="7">
    <source>
        <dbReference type="Pfam" id="PF20684"/>
    </source>
</evidence>
<comment type="similarity">
    <text evidence="5">Belongs to the SAT4 family.</text>
</comment>
<evidence type="ECO:0000256" key="6">
    <source>
        <dbReference type="SAM" id="Phobius"/>
    </source>
</evidence>